<keyword evidence="1" id="KW-0812">Transmembrane</keyword>
<gene>
    <name evidence="2" type="ORF">P2L57_14190</name>
</gene>
<reference evidence="2 3" key="1">
    <citation type="submission" date="2023-03" db="EMBL/GenBank/DDBJ databases">
        <title>Draft genome sequence of type strain Streptomyces ferralitis JCM 14344.</title>
        <authorList>
            <person name="Klaysubun C."/>
            <person name="Duangmal K."/>
        </authorList>
    </citation>
    <scope>NUCLEOTIDE SEQUENCE [LARGE SCALE GENOMIC DNA]</scope>
    <source>
        <strain evidence="2 3">JCM 14344</strain>
    </source>
</reference>
<accession>A0ABT5YZ10</accession>
<keyword evidence="1" id="KW-0472">Membrane</keyword>
<sequence>MDEIASYLSWQAEISEAQKNAARFANRLPWLTSRQREDVIGHYTADWLDLMHRTASRNHEQQHQCALRHRSLRMRWVATLLGLVSVTAGLVAVLAAMLAVRR</sequence>
<protein>
    <submittedName>
        <fullName evidence="2">Uncharacterized protein</fullName>
    </submittedName>
</protein>
<proteinExistence type="predicted"/>
<keyword evidence="1" id="KW-1133">Transmembrane helix</keyword>
<dbReference type="EMBL" id="JARHTQ010000007">
    <property type="protein sequence ID" value="MDF2256827.1"/>
    <property type="molecule type" value="Genomic_DNA"/>
</dbReference>
<feature type="transmembrane region" description="Helical" evidence="1">
    <location>
        <begin position="76"/>
        <end position="100"/>
    </location>
</feature>
<keyword evidence="3" id="KW-1185">Reference proteome</keyword>
<evidence type="ECO:0000313" key="3">
    <source>
        <dbReference type="Proteomes" id="UP001220022"/>
    </source>
</evidence>
<comment type="caution">
    <text evidence="2">The sequence shown here is derived from an EMBL/GenBank/DDBJ whole genome shotgun (WGS) entry which is preliminary data.</text>
</comment>
<dbReference type="Proteomes" id="UP001220022">
    <property type="component" value="Unassembled WGS sequence"/>
</dbReference>
<evidence type="ECO:0000313" key="2">
    <source>
        <dbReference type="EMBL" id="MDF2256827.1"/>
    </source>
</evidence>
<dbReference type="RefSeq" id="WP_275813700.1">
    <property type="nucleotide sequence ID" value="NZ_BAAANM010000001.1"/>
</dbReference>
<name>A0ABT5YZ10_9ACTN</name>
<organism evidence="2 3">
    <name type="scientific">Streptantibioticus ferralitis</name>
    <dbReference type="NCBI Taxonomy" id="236510"/>
    <lineage>
        <taxon>Bacteria</taxon>
        <taxon>Bacillati</taxon>
        <taxon>Actinomycetota</taxon>
        <taxon>Actinomycetes</taxon>
        <taxon>Kitasatosporales</taxon>
        <taxon>Streptomycetaceae</taxon>
        <taxon>Streptantibioticus</taxon>
    </lineage>
</organism>
<evidence type="ECO:0000256" key="1">
    <source>
        <dbReference type="SAM" id="Phobius"/>
    </source>
</evidence>